<evidence type="ECO:0000256" key="2">
    <source>
        <dbReference type="ARBA" id="ARBA00022490"/>
    </source>
</evidence>
<dbReference type="GO" id="GO:0008815">
    <property type="term" value="F:citrate (pro-3S)-lyase activity"/>
    <property type="evidence" value="ECO:0007669"/>
    <property type="project" value="UniProtKB-EC"/>
</dbReference>
<evidence type="ECO:0000256" key="3">
    <source>
        <dbReference type="ARBA" id="ARBA00022553"/>
    </source>
</evidence>
<keyword evidence="3" id="KW-0597">Phosphoprotein</keyword>
<reference evidence="4 5" key="1">
    <citation type="submission" date="2018-10" db="EMBL/GenBank/DDBJ databases">
        <authorList>
            <person name="Zhang X."/>
        </authorList>
    </citation>
    <scope>NUCLEOTIDE SEQUENCE [LARGE SCALE GENOMIC DNA]</scope>
    <source>
        <strain evidence="4 5">SK-G1</strain>
    </source>
</reference>
<evidence type="ECO:0000313" key="5">
    <source>
        <dbReference type="Proteomes" id="UP000280960"/>
    </source>
</evidence>
<dbReference type="GO" id="GO:0005737">
    <property type="term" value="C:cytoplasm"/>
    <property type="evidence" value="ECO:0007669"/>
    <property type="project" value="UniProtKB-SubCell"/>
</dbReference>
<accession>A0A3G2R9D4</accession>
<sequence>MISSQAGTDEKNDVIVEIQPLGRGEGIKIEINSPVKKQFGRQIESSILDVLHKRGIEDVKVTVHDKKALDFAIRARLEAAIDRAGGEGVEASQNSAVCSG</sequence>
<dbReference type="NCBIfam" id="NF009726">
    <property type="entry name" value="PRK13253.1"/>
    <property type="match status" value="1"/>
</dbReference>
<keyword evidence="4" id="KW-0456">Lyase</keyword>
<evidence type="ECO:0000313" key="4">
    <source>
        <dbReference type="EMBL" id="AYO32081.1"/>
    </source>
</evidence>
<name>A0A3G2R9D4_9FIRM</name>
<dbReference type="NCBIfam" id="TIGR01608">
    <property type="entry name" value="citD"/>
    <property type="match status" value="1"/>
</dbReference>
<dbReference type="InterPro" id="IPR023439">
    <property type="entry name" value="Mal_deCO2ase/Cit_lyase_ACP"/>
</dbReference>
<proteinExistence type="predicted"/>
<keyword evidence="5" id="KW-1185">Reference proteome</keyword>
<comment type="subcellular location">
    <subcellularLocation>
        <location evidence="1">Cytoplasm</location>
    </subcellularLocation>
</comment>
<dbReference type="RefSeq" id="WP_120766886.1">
    <property type="nucleotide sequence ID" value="NZ_CP033169.1"/>
</dbReference>
<dbReference type="EMBL" id="CP033169">
    <property type="protein sequence ID" value="AYO32081.1"/>
    <property type="molecule type" value="Genomic_DNA"/>
</dbReference>
<dbReference type="EC" id="4.1.3.6" evidence="4"/>
<keyword evidence="2" id="KW-0963">Cytoplasm</keyword>
<protein>
    <submittedName>
        <fullName evidence="4">Citrate lyase acyl carrier protein</fullName>
        <ecNumber evidence="4">4.1.3.6</ecNumber>
    </submittedName>
</protein>
<dbReference type="InterPro" id="IPR006495">
    <property type="entry name" value="CitD"/>
</dbReference>
<dbReference type="Proteomes" id="UP000280960">
    <property type="component" value="Chromosome"/>
</dbReference>
<organism evidence="4 5">
    <name type="scientific">Biomaibacter acetigenes</name>
    <dbReference type="NCBI Taxonomy" id="2316383"/>
    <lineage>
        <taxon>Bacteria</taxon>
        <taxon>Bacillati</taxon>
        <taxon>Bacillota</taxon>
        <taxon>Clostridia</taxon>
        <taxon>Thermosediminibacterales</taxon>
        <taxon>Tepidanaerobacteraceae</taxon>
        <taxon>Biomaibacter</taxon>
    </lineage>
</organism>
<dbReference type="KEGG" id="bacg:D2962_17065"/>
<gene>
    <name evidence="4" type="primary">citD</name>
    <name evidence="4" type="ORF">D2962_17065</name>
</gene>
<evidence type="ECO:0000256" key="1">
    <source>
        <dbReference type="ARBA" id="ARBA00004496"/>
    </source>
</evidence>
<dbReference type="AlphaFoldDB" id="A0A3G2R9D4"/>
<dbReference type="Pfam" id="PF06857">
    <property type="entry name" value="ACP"/>
    <property type="match status" value="1"/>
</dbReference>